<evidence type="ECO:0000313" key="2">
    <source>
        <dbReference type="Proteomes" id="UP000181997"/>
    </source>
</evidence>
<name>A0A0V8HBE4_9BACI</name>
<organism evidence="1 2">
    <name type="scientific">[Bacillus] enclensis</name>
    <dbReference type="NCBI Taxonomy" id="1402860"/>
    <lineage>
        <taxon>Bacteria</taxon>
        <taxon>Bacillati</taxon>
        <taxon>Bacillota</taxon>
        <taxon>Bacilli</taxon>
        <taxon>Bacillales</taxon>
        <taxon>Bacillaceae</taxon>
        <taxon>Rossellomorea</taxon>
    </lineage>
</organism>
<dbReference type="PROSITE" id="PS51257">
    <property type="entry name" value="PROKAR_LIPOPROTEIN"/>
    <property type="match status" value="1"/>
</dbReference>
<dbReference type="Proteomes" id="UP000181997">
    <property type="component" value="Unassembled WGS sequence"/>
</dbReference>
<protein>
    <recommendedName>
        <fullName evidence="3">Lipoprotein</fullName>
    </recommendedName>
</protein>
<reference evidence="2" key="1">
    <citation type="submission" date="2016-08" db="EMBL/GenBank/DDBJ databases">
        <authorList>
            <person name="Varghese N."/>
            <person name="Submissions Spin"/>
        </authorList>
    </citation>
    <scope>NUCLEOTIDE SEQUENCE [LARGE SCALE GENOMIC DNA]</scope>
    <source>
        <strain evidence="2">SGD-1123</strain>
    </source>
</reference>
<dbReference type="RefSeq" id="WP_058299597.1">
    <property type="nucleotide sequence ID" value="NZ_FMAU01000005.1"/>
</dbReference>
<dbReference type="OrthoDB" id="2867020at2"/>
<accession>A0A0V8HBE4</accession>
<sequence length="203" mass="22426">MKPYRLLTALSLSILFLLSGCRVVLVDETLKQAEGEPEPKGKEPISLQSKVQFSKDKLVFRGETDLPQGAVIEASLTEYPDTVTLQQVMNAEAEPLGETKVSETGEIGEDGTFLIVMKRSAPQKRYQVSIQFRPELQPPAVKDQYGEKGENIGGSEGVFNYELDQSEMTGIALFAPLPNLNDGGFYQGKWDLNESQEKARPSL</sequence>
<gene>
    <name evidence="1" type="ORF">GA0061094_3674</name>
</gene>
<dbReference type="EMBL" id="FMAU01000005">
    <property type="protein sequence ID" value="SCC28258.1"/>
    <property type="molecule type" value="Genomic_DNA"/>
</dbReference>
<proteinExistence type="predicted"/>
<keyword evidence="2" id="KW-1185">Reference proteome</keyword>
<evidence type="ECO:0000313" key="1">
    <source>
        <dbReference type="EMBL" id="SCC28258.1"/>
    </source>
</evidence>
<evidence type="ECO:0008006" key="3">
    <source>
        <dbReference type="Google" id="ProtNLM"/>
    </source>
</evidence>
<dbReference type="AlphaFoldDB" id="A0A0V8HBE4"/>